<feature type="compositionally biased region" description="Low complexity" evidence="1">
    <location>
        <begin position="636"/>
        <end position="650"/>
    </location>
</feature>
<feature type="compositionally biased region" description="Polar residues" evidence="1">
    <location>
        <begin position="618"/>
        <end position="628"/>
    </location>
</feature>
<feature type="transmembrane region" description="Helical" evidence="2">
    <location>
        <begin position="200"/>
        <end position="219"/>
    </location>
</feature>
<dbReference type="Proteomes" id="UP000235672">
    <property type="component" value="Unassembled WGS sequence"/>
</dbReference>
<feature type="transmembrane region" description="Helical" evidence="2">
    <location>
        <begin position="166"/>
        <end position="188"/>
    </location>
</feature>
<proteinExistence type="predicted"/>
<dbReference type="OrthoDB" id="3021074at2759"/>
<feature type="region of interest" description="Disordered" evidence="1">
    <location>
        <begin position="610"/>
        <end position="658"/>
    </location>
</feature>
<reference evidence="3 4" key="1">
    <citation type="submission" date="2016-05" db="EMBL/GenBank/DDBJ databases">
        <title>A degradative enzymes factory behind the ericoid mycorrhizal symbiosis.</title>
        <authorList>
            <consortium name="DOE Joint Genome Institute"/>
            <person name="Martino E."/>
            <person name="Morin E."/>
            <person name="Grelet G."/>
            <person name="Kuo A."/>
            <person name="Kohler A."/>
            <person name="Daghino S."/>
            <person name="Barry K."/>
            <person name="Choi C."/>
            <person name="Cichocki N."/>
            <person name="Clum A."/>
            <person name="Copeland A."/>
            <person name="Hainaut M."/>
            <person name="Haridas S."/>
            <person name="Labutti K."/>
            <person name="Lindquist E."/>
            <person name="Lipzen A."/>
            <person name="Khouja H.-R."/>
            <person name="Murat C."/>
            <person name="Ohm R."/>
            <person name="Olson A."/>
            <person name="Spatafora J."/>
            <person name="Veneault-Fourrey C."/>
            <person name="Henrissat B."/>
            <person name="Grigoriev I."/>
            <person name="Martin F."/>
            <person name="Perotto S."/>
        </authorList>
    </citation>
    <scope>NUCLEOTIDE SEQUENCE [LARGE SCALE GENOMIC DNA]</scope>
    <source>
        <strain evidence="3 4">UAMH 7357</strain>
    </source>
</reference>
<gene>
    <name evidence="3" type="ORF">NA56DRAFT_700327</name>
</gene>
<evidence type="ECO:0000313" key="4">
    <source>
        <dbReference type="Proteomes" id="UP000235672"/>
    </source>
</evidence>
<name>A0A2J6QEJ4_9HELO</name>
<evidence type="ECO:0000313" key="3">
    <source>
        <dbReference type="EMBL" id="PMD24677.1"/>
    </source>
</evidence>
<feature type="compositionally biased region" description="Polar residues" evidence="1">
    <location>
        <begin position="511"/>
        <end position="536"/>
    </location>
</feature>
<keyword evidence="2" id="KW-1133">Transmembrane helix</keyword>
<dbReference type="EMBL" id="KZ613472">
    <property type="protein sequence ID" value="PMD24677.1"/>
    <property type="molecule type" value="Genomic_DNA"/>
</dbReference>
<feature type="compositionally biased region" description="Polar residues" evidence="1">
    <location>
        <begin position="707"/>
        <end position="717"/>
    </location>
</feature>
<protein>
    <submittedName>
        <fullName evidence="3">Uncharacterized protein</fullName>
    </submittedName>
</protein>
<feature type="transmembrane region" description="Helical" evidence="2">
    <location>
        <begin position="231"/>
        <end position="250"/>
    </location>
</feature>
<keyword evidence="2" id="KW-0812">Transmembrane</keyword>
<feature type="region of interest" description="Disordered" evidence="1">
    <location>
        <begin position="447"/>
        <end position="542"/>
    </location>
</feature>
<keyword evidence="4" id="KW-1185">Reference proteome</keyword>
<organism evidence="3 4">
    <name type="scientific">Hyaloscypha hepaticicola</name>
    <dbReference type="NCBI Taxonomy" id="2082293"/>
    <lineage>
        <taxon>Eukaryota</taxon>
        <taxon>Fungi</taxon>
        <taxon>Dikarya</taxon>
        <taxon>Ascomycota</taxon>
        <taxon>Pezizomycotina</taxon>
        <taxon>Leotiomycetes</taxon>
        <taxon>Helotiales</taxon>
        <taxon>Hyaloscyphaceae</taxon>
        <taxon>Hyaloscypha</taxon>
    </lineage>
</organism>
<keyword evidence="2" id="KW-0472">Membrane</keyword>
<accession>A0A2J6QEJ4</accession>
<feature type="region of interest" description="Disordered" evidence="1">
    <location>
        <begin position="682"/>
        <end position="731"/>
    </location>
</feature>
<evidence type="ECO:0000256" key="1">
    <source>
        <dbReference type="SAM" id="MobiDB-lite"/>
    </source>
</evidence>
<dbReference type="STRING" id="1745343.A0A2J6QEJ4"/>
<sequence length="731" mass="78779">MQTLARQMVKGGEDNVVTRLRRSTSHEILKTFGLPQLQDWLQEDPTPPSDSGSINELAPTRPWTLFFSPQPPCLSIIRSNSVTLMPRGEALPSISTALLATLSARDIPTPAASATANATATATATALQVVCAFPVSGQYGLGSRVLYYVLIAACVVGKNIQWLRTACLAAALLFPAVAAIHGIVLVVLHLPNAVDMDIYGAFQLCAIGILATPITAKLSRTYFNDPGRNAIFVWTILVLIGLLCLTVEFFRTNTSPCPFDNSGQPISPNPRAFNFANPPTCNLQCNLTAPQSPIRQGSANNIYVIPAPERITFGMGTLLAAACCIPALLSLISMWNKILEINWKSRFGNRNVKSNQPIEGTNGATEETMTHVNKYIRNFLGVVEAPVYGAAVFFILIMGELNFSSYQVSYQTEPMTAIGQWAPMAGTGLAVLGSLYVKLVHGEPDFGRAEDGAVSPPEPEMSERPRNRSASPSPSYRGPNRGADGGRPPLSNGGDRTPDETVPPMAHVRRTQTTATGRIWSEQTFSPAALQRSQTEGPDLGGRRKIAKALNAISDRLGSANLDTSAFKRGRAVEYPTLPGEEFRSRELRKTQERYKRARDIERDADGIVTPHQRSHSRGSFASPNSQGLGIDFGGSSSRTHSPRRPTMPTEQTSGDLEKVLSNTTTNSIGAMPQRRLTLEVPPTTHHSGHLRTLSGSSVAFDDSVNRPLSSSPTSSPAIVVSDPEAESAVD</sequence>
<feature type="transmembrane region" description="Helical" evidence="2">
    <location>
        <begin position="311"/>
        <end position="335"/>
    </location>
</feature>
<dbReference type="AlphaFoldDB" id="A0A2J6QEJ4"/>
<evidence type="ECO:0000256" key="2">
    <source>
        <dbReference type="SAM" id="Phobius"/>
    </source>
</evidence>
<feature type="transmembrane region" description="Helical" evidence="2">
    <location>
        <begin position="379"/>
        <end position="398"/>
    </location>
</feature>